<sequence length="397" mass="43833">MPLIQGLGVRSMGKILEADQLTIGFRRHATSKSRSKWRISRNPDKPSRKNQLKPAGSNAHGERGGSEASEMLLKQMDRGTINAVDRVSLTIEKGEILGIIGESGSGKSTLAFGLLNLIDEPGEILAGQVYYWQSGEAVDFLSLPSQEGNRYRWREIATVFQAAQSALNPILTVEEHFYETAVAHQKTGDALLDAKINDLLQYVRLDQGVRKMYPFELSGGMKQRVLIALSLLLDPQVIILDEPTTALDVITQWHILAILRKINQEKGITIVFLTHDLSIVSSMVDRIAVMYAGQLVEVGEVSAVMTHPAHPYTKALLAAIPSLTDAIDTRSSIQGVAFDLAKADATCRFKERCPFAVRIACDGSEETCHMLFPVSKQQAARCIHFKQVQEEDHESIT</sequence>
<dbReference type="AlphaFoldDB" id="A0A6I4XD30"/>
<dbReference type="InterPro" id="IPR017871">
    <property type="entry name" value="ABC_transporter-like_CS"/>
</dbReference>
<keyword evidence="3" id="KW-0547">Nucleotide-binding</keyword>
<protein>
    <submittedName>
        <fullName evidence="7">ATP-binding cassette domain-containing protein</fullName>
    </submittedName>
</protein>
<evidence type="ECO:0000259" key="6">
    <source>
        <dbReference type="PROSITE" id="PS50893"/>
    </source>
</evidence>
<dbReference type="PROSITE" id="PS50893">
    <property type="entry name" value="ABC_TRANSPORTER_2"/>
    <property type="match status" value="1"/>
</dbReference>
<evidence type="ECO:0000256" key="3">
    <source>
        <dbReference type="ARBA" id="ARBA00022741"/>
    </source>
</evidence>
<dbReference type="InterPro" id="IPR027417">
    <property type="entry name" value="P-loop_NTPase"/>
</dbReference>
<feature type="region of interest" description="Disordered" evidence="5">
    <location>
        <begin position="32"/>
        <end position="67"/>
    </location>
</feature>
<organism evidence="7 8">
    <name type="scientific">Enterococcus gallinarum</name>
    <dbReference type="NCBI Taxonomy" id="1353"/>
    <lineage>
        <taxon>Bacteria</taxon>
        <taxon>Bacillati</taxon>
        <taxon>Bacillota</taxon>
        <taxon>Bacilli</taxon>
        <taxon>Lactobacillales</taxon>
        <taxon>Enterococcaceae</taxon>
        <taxon>Enterococcus</taxon>
    </lineage>
</organism>
<dbReference type="Gene3D" id="3.40.50.300">
    <property type="entry name" value="P-loop containing nucleotide triphosphate hydrolases"/>
    <property type="match status" value="1"/>
</dbReference>
<dbReference type="NCBIfam" id="TIGR01727">
    <property type="entry name" value="oligo_HPY"/>
    <property type="match status" value="1"/>
</dbReference>
<evidence type="ECO:0000313" key="8">
    <source>
        <dbReference type="Proteomes" id="UP000439965"/>
    </source>
</evidence>
<evidence type="ECO:0000313" key="7">
    <source>
        <dbReference type="EMBL" id="MXS26024.1"/>
    </source>
</evidence>
<dbReference type="CDD" id="cd03257">
    <property type="entry name" value="ABC_NikE_OppD_transporters"/>
    <property type="match status" value="1"/>
</dbReference>
<dbReference type="InterPro" id="IPR003439">
    <property type="entry name" value="ABC_transporter-like_ATP-bd"/>
</dbReference>
<accession>A0A6I4XD30</accession>
<dbReference type="PANTHER" id="PTHR43067:SF3">
    <property type="entry name" value="MALTOSE ABC TRANSPORTER, ATP-BINDING PROTEIN"/>
    <property type="match status" value="1"/>
</dbReference>
<evidence type="ECO:0000256" key="5">
    <source>
        <dbReference type="SAM" id="MobiDB-lite"/>
    </source>
</evidence>
<dbReference type="GO" id="GO:0015833">
    <property type="term" value="P:peptide transport"/>
    <property type="evidence" value="ECO:0007669"/>
    <property type="project" value="InterPro"/>
</dbReference>
<dbReference type="SUPFAM" id="SSF52540">
    <property type="entry name" value="P-loop containing nucleoside triphosphate hydrolases"/>
    <property type="match status" value="1"/>
</dbReference>
<evidence type="ECO:0000256" key="4">
    <source>
        <dbReference type="ARBA" id="ARBA00022840"/>
    </source>
</evidence>
<dbReference type="InterPro" id="IPR003593">
    <property type="entry name" value="AAA+_ATPase"/>
</dbReference>
<comment type="caution">
    <text evidence="7">The sequence shown here is derived from an EMBL/GenBank/DDBJ whole genome shotgun (WGS) entry which is preliminary data.</text>
</comment>
<keyword evidence="2" id="KW-0813">Transport</keyword>
<evidence type="ECO:0000256" key="1">
    <source>
        <dbReference type="ARBA" id="ARBA00005417"/>
    </source>
</evidence>
<dbReference type="Pfam" id="PF08352">
    <property type="entry name" value="oligo_HPY"/>
    <property type="match status" value="1"/>
</dbReference>
<proteinExistence type="inferred from homology"/>
<evidence type="ECO:0000256" key="2">
    <source>
        <dbReference type="ARBA" id="ARBA00022448"/>
    </source>
</evidence>
<dbReference type="PANTHER" id="PTHR43067">
    <property type="entry name" value="OLIGOPEPTIDE/DIPEPTIDE ABC TRANSPORTER, ATPASE SUBUNIT"/>
    <property type="match status" value="1"/>
</dbReference>
<gene>
    <name evidence="7" type="ORF">GTI89_08135</name>
</gene>
<dbReference type="Proteomes" id="UP000439965">
    <property type="component" value="Unassembled WGS sequence"/>
</dbReference>
<dbReference type="PROSITE" id="PS00211">
    <property type="entry name" value="ABC_TRANSPORTER_1"/>
    <property type="match status" value="1"/>
</dbReference>
<dbReference type="SMART" id="SM00382">
    <property type="entry name" value="AAA"/>
    <property type="match status" value="1"/>
</dbReference>
<dbReference type="EMBL" id="WVTI01000005">
    <property type="protein sequence ID" value="MXS26024.1"/>
    <property type="molecule type" value="Genomic_DNA"/>
</dbReference>
<name>A0A6I4XD30_ENTGA</name>
<dbReference type="GO" id="GO:0016887">
    <property type="term" value="F:ATP hydrolysis activity"/>
    <property type="evidence" value="ECO:0007669"/>
    <property type="project" value="InterPro"/>
</dbReference>
<dbReference type="Pfam" id="PF00005">
    <property type="entry name" value="ABC_tran"/>
    <property type="match status" value="1"/>
</dbReference>
<reference evidence="7 8" key="1">
    <citation type="submission" date="2019-04" db="EMBL/GenBank/DDBJ databases">
        <title>Step-wise assembly of the neonatal virome modulated by breast feeding.</title>
        <authorList>
            <person name="Liang G."/>
            <person name="Bushman F."/>
        </authorList>
    </citation>
    <scope>NUCLEOTIDE SEQUENCE [LARGE SCALE GENOMIC DNA]</scope>
    <source>
        <strain evidence="7 8">E3404</strain>
    </source>
</reference>
<comment type="similarity">
    <text evidence="1">Belongs to the ABC transporter superfamily.</text>
</comment>
<dbReference type="GO" id="GO:0005524">
    <property type="term" value="F:ATP binding"/>
    <property type="evidence" value="ECO:0007669"/>
    <property type="project" value="UniProtKB-KW"/>
</dbReference>
<keyword evidence="4 7" id="KW-0067">ATP-binding</keyword>
<dbReference type="InterPro" id="IPR013563">
    <property type="entry name" value="Oligopep_ABC_C"/>
</dbReference>
<feature type="domain" description="ABC transporter" evidence="6">
    <location>
        <begin position="67"/>
        <end position="317"/>
    </location>
</feature>